<evidence type="ECO:0000256" key="3">
    <source>
        <dbReference type="ARBA" id="ARBA00022840"/>
    </source>
</evidence>
<dbReference type="InterPro" id="IPR050093">
    <property type="entry name" value="ABC_SmlMolc_Importer"/>
</dbReference>
<evidence type="ECO:0000256" key="2">
    <source>
        <dbReference type="ARBA" id="ARBA00022741"/>
    </source>
</evidence>
<evidence type="ECO:0000259" key="4">
    <source>
        <dbReference type="PROSITE" id="PS50893"/>
    </source>
</evidence>
<reference evidence="5 6" key="1">
    <citation type="submission" date="2020-08" db="EMBL/GenBank/DDBJ databases">
        <title>Genomic Encyclopedia of Type Strains, Phase IV (KMG-V): Genome sequencing to study the core and pangenomes of soil and plant-associated prokaryotes.</title>
        <authorList>
            <person name="Whitman W."/>
        </authorList>
    </citation>
    <scope>NUCLEOTIDE SEQUENCE [LARGE SCALE GENOMIC DNA]</scope>
    <source>
        <strain evidence="5 6">B3ACCR2</strain>
    </source>
</reference>
<name>A0A839Q4J3_9MICO</name>
<feature type="domain" description="ABC transporter" evidence="4">
    <location>
        <begin position="25"/>
        <end position="256"/>
    </location>
</feature>
<gene>
    <name evidence="5" type="ORF">FHW14_003271</name>
</gene>
<evidence type="ECO:0000256" key="1">
    <source>
        <dbReference type="ARBA" id="ARBA00022448"/>
    </source>
</evidence>
<keyword evidence="2" id="KW-0547">Nucleotide-binding</keyword>
<dbReference type="SUPFAM" id="SSF52540">
    <property type="entry name" value="P-loop containing nucleoside triphosphate hydrolases"/>
    <property type="match status" value="1"/>
</dbReference>
<keyword evidence="3 5" id="KW-0067">ATP-binding</keyword>
<dbReference type="InterPro" id="IPR003593">
    <property type="entry name" value="AAA+_ATPase"/>
</dbReference>
<accession>A0A839Q4J3</accession>
<proteinExistence type="predicted"/>
<dbReference type="InterPro" id="IPR027417">
    <property type="entry name" value="P-loop_NTPase"/>
</dbReference>
<dbReference type="InterPro" id="IPR003439">
    <property type="entry name" value="ABC_transporter-like_ATP-bd"/>
</dbReference>
<dbReference type="PANTHER" id="PTHR42781">
    <property type="entry name" value="SPERMIDINE/PUTRESCINE IMPORT ATP-BINDING PROTEIN POTA"/>
    <property type="match status" value="1"/>
</dbReference>
<protein>
    <submittedName>
        <fullName evidence="5">Putative spermidine/putrescine transport system ATP-binding protein</fullName>
    </submittedName>
</protein>
<dbReference type="GO" id="GO:0005524">
    <property type="term" value="F:ATP binding"/>
    <property type="evidence" value="ECO:0007669"/>
    <property type="project" value="UniProtKB-KW"/>
</dbReference>
<dbReference type="RefSeq" id="WP_184511080.1">
    <property type="nucleotide sequence ID" value="NZ_JACHVT010000007.1"/>
</dbReference>
<evidence type="ECO:0000313" key="6">
    <source>
        <dbReference type="Proteomes" id="UP000590811"/>
    </source>
</evidence>
<dbReference type="GO" id="GO:0016887">
    <property type="term" value="F:ATP hydrolysis activity"/>
    <property type="evidence" value="ECO:0007669"/>
    <property type="project" value="InterPro"/>
</dbReference>
<dbReference type="PROSITE" id="PS50893">
    <property type="entry name" value="ABC_TRANSPORTER_2"/>
    <property type="match status" value="1"/>
</dbReference>
<dbReference type="SMART" id="SM00382">
    <property type="entry name" value="AAA"/>
    <property type="match status" value="1"/>
</dbReference>
<dbReference type="PANTHER" id="PTHR42781:SF4">
    <property type="entry name" value="SPERMIDINE_PUTRESCINE IMPORT ATP-BINDING PROTEIN POTA"/>
    <property type="match status" value="1"/>
</dbReference>
<dbReference type="Gene3D" id="3.40.50.300">
    <property type="entry name" value="P-loop containing nucleotide triphosphate hydrolases"/>
    <property type="match status" value="1"/>
</dbReference>
<dbReference type="Proteomes" id="UP000590811">
    <property type="component" value="Unassembled WGS sequence"/>
</dbReference>
<evidence type="ECO:0000313" key="5">
    <source>
        <dbReference type="EMBL" id="MBB2988082.1"/>
    </source>
</evidence>
<dbReference type="EMBL" id="JACHVT010000007">
    <property type="protein sequence ID" value="MBB2988082.1"/>
    <property type="molecule type" value="Genomic_DNA"/>
</dbReference>
<comment type="caution">
    <text evidence="5">The sequence shown here is derived from an EMBL/GenBank/DDBJ whole genome shotgun (WGS) entry which is preliminary data.</text>
</comment>
<dbReference type="AlphaFoldDB" id="A0A839Q4J3"/>
<dbReference type="Pfam" id="PF00005">
    <property type="entry name" value="ABC_tran"/>
    <property type="match status" value="1"/>
</dbReference>
<sequence length="376" mass="39555">MTSSVRRERPGAGLEAGTLAGERTLELRDVTFTHEGASLPTLVDVDLSVDSGTMLAVVGPSGSGKTSTLRVAAGLLEPDRGQVRVGGRDLHGVPPERRGMSMLFQRPLLFPHLDVLDNVAFAGRVAGRSRREARSRARDYLELVHLAELGGRRTRTLSGGQEQRVALARALAAEPSVLLLDEPFSSLDAGARAVMHDLLGEVRDVLEPTTVIVTHDMDEAALADRVAVVAAGRVQQVDSLAVLYRAPATLQVARVLGGFAEIKGHVDGGRHHSCFGVVDLAGSAGSSTGPATVLVRREALRATAPDSADSLFTVRVVAVRHHGLRQSVVVEPDGPCPTGVVPRMEVELDDAEAAVAKAGDRLGVARTGLPLTVLPG</sequence>
<organism evidence="5 6">
    <name type="scientific">Terracoccus luteus</name>
    <dbReference type="NCBI Taxonomy" id="53356"/>
    <lineage>
        <taxon>Bacteria</taxon>
        <taxon>Bacillati</taxon>
        <taxon>Actinomycetota</taxon>
        <taxon>Actinomycetes</taxon>
        <taxon>Micrococcales</taxon>
        <taxon>Intrasporangiaceae</taxon>
        <taxon>Terracoccus</taxon>
    </lineage>
</organism>
<keyword evidence="1" id="KW-0813">Transport</keyword>